<dbReference type="PANTHER" id="PTHR40630">
    <property type="entry name" value="POSSIBLE DNA-BINDING PROTEIN"/>
    <property type="match status" value="1"/>
</dbReference>
<organism evidence="2 3">
    <name type="scientific">Actinomycetospora cinnamomea</name>
    <dbReference type="NCBI Taxonomy" id="663609"/>
    <lineage>
        <taxon>Bacteria</taxon>
        <taxon>Bacillati</taxon>
        <taxon>Actinomycetota</taxon>
        <taxon>Actinomycetes</taxon>
        <taxon>Pseudonocardiales</taxon>
        <taxon>Pseudonocardiaceae</taxon>
        <taxon>Actinomycetospora</taxon>
    </lineage>
</organism>
<dbReference type="InterPro" id="IPR021487">
    <property type="entry name" value="DUF3140"/>
</dbReference>
<protein>
    <submittedName>
        <fullName evidence="2">Uncharacterized protein DUF3140</fullName>
    </submittedName>
</protein>
<reference evidence="2 3" key="1">
    <citation type="submission" date="2018-04" db="EMBL/GenBank/DDBJ databases">
        <title>Genomic Encyclopedia of Type Strains, Phase IV (KMG-IV): sequencing the most valuable type-strain genomes for metagenomic binning, comparative biology and taxonomic classification.</title>
        <authorList>
            <person name="Goeker M."/>
        </authorList>
    </citation>
    <scope>NUCLEOTIDE SEQUENCE [LARGE SCALE GENOMIC DNA]</scope>
    <source>
        <strain evidence="2 3">DSM 45771</strain>
    </source>
</reference>
<proteinExistence type="predicted"/>
<dbReference type="Pfam" id="PF11338">
    <property type="entry name" value="DUF3140"/>
    <property type="match status" value="1"/>
</dbReference>
<dbReference type="RefSeq" id="WP_116708983.1">
    <property type="nucleotide sequence ID" value="NZ_QEKW01000007.1"/>
</dbReference>
<dbReference type="Proteomes" id="UP000245639">
    <property type="component" value="Unassembled WGS sequence"/>
</dbReference>
<evidence type="ECO:0000313" key="2">
    <source>
        <dbReference type="EMBL" id="PVZ09005.1"/>
    </source>
</evidence>
<comment type="caution">
    <text evidence="2">The sequence shown here is derived from an EMBL/GenBank/DDBJ whole genome shotgun (WGS) entry which is preliminary data.</text>
</comment>
<dbReference type="OrthoDB" id="513524at2"/>
<gene>
    <name evidence="2" type="ORF">C8D89_107167</name>
</gene>
<accession>A0A2U1F9Z5</accession>
<keyword evidence="3" id="KW-1185">Reference proteome</keyword>
<feature type="region of interest" description="Disordered" evidence="1">
    <location>
        <begin position="27"/>
        <end position="61"/>
    </location>
</feature>
<name>A0A2U1F9Z5_9PSEU</name>
<dbReference type="AlphaFoldDB" id="A0A2U1F9Z5"/>
<dbReference type="PANTHER" id="PTHR40630:SF1">
    <property type="entry name" value="DNA-BINDING PROTEIN"/>
    <property type="match status" value="1"/>
</dbReference>
<dbReference type="EMBL" id="QEKW01000007">
    <property type="protein sequence ID" value="PVZ09005.1"/>
    <property type="molecule type" value="Genomic_DNA"/>
</dbReference>
<evidence type="ECO:0000256" key="1">
    <source>
        <dbReference type="SAM" id="MobiDB-lite"/>
    </source>
</evidence>
<evidence type="ECO:0000313" key="3">
    <source>
        <dbReference type="Proteomes" id="UP000245639"/>
    </source>
</evidence>
<sequence>MADKDTKQIRDEFDDVVNMSPKELENWLATDESQSVGQSSGDGEESTGHSMGRRIVEIQKKKADDLDDDDLAAMKKVHGYVARHLEQKPKKEDIETSKWRYSLMNWGHDPLK</sequence>
<feature type="compositionally biased region" description="Polar residues" evidence="1">
    <location>
        <begin position="31"/>
        <end position="41"/>
    </location>
</feature>